<dbReference type="PANTHER" id="PTHR23232">
    <property type="entry name" value="KRAB DOMAIN C2H2 ZINC FINGER"/>
    <property type="match status" value="1"/>
</dbReference>
<reference evidence="3 4" key="1">
    <citation type="journal article" date="2023" name="bioRxiv">
        <title>Conserved and derived expression patterns and positive selection on dental genes reveal complex evolutionary context of ever-growing rodent molars.</title>
        <authorList>
            <person name="Calamari Z.T."/>
            <person name="Song A."/>
            <person name="Cohen E."/>
            <person name="Akter M."/>
            <person name="Roy R.D."/>
            <person name="Hallikas O."/>
            <person name="Christensen M.M."/>
            <person name="Li P."/>
            <person name="Marangoni P."/>
            <person name="Jernvall J."/>
            <person name="Klein O.D."/>
        </authorList>
    </citation>
    <scope>NUCLEOTIDE SEQUENCE [LARGE SCALE GENOMIC DNA]</scope>
    <source>
        <strain evidence="3">V071</strain>
    </source>
</reference>
<dbReference type="InterPro" id="IPR036051">
    <property type="entry name" value="KRAB_dom_sf"/>
</dbReference>
<feature type="non-terminal residue" evidence="3">
    <location>
        <position position="288"/>
    </location>
</feature>
<dbReference type="EMBL" id="JBBHLL010000218">
    <property type="protein sequence ID" value="KAK7809238.1"/>
    <property type="molecule type" value="Genomic_DNA"/>
</dbReference>
<accession>A0AAW0I497</accession>
<gene>
    <name evidence="3" type="ORF">U0070_025647</name>
</gene>
<dbReference type="CDD" id="cd07765">
    <property type="entry name" value="KRAB_A-box"/>
    <property type="match status" value="1"/>
</dbReference>
<evidence type="ECO:0000313" key="3">
    <source>
        <dbReference type="EMBL" id="KAK7809238.1"/>
    </source>
</evidence>
<dbReference type="Gene3D" id="6.10.140.140">
    <property type="match status" value="1"/>
</dbReference>
<evidence type="ECO:0000256" key="1">
    <source>
        <dbReference type="SAM" id="MobiDB-lite"/>
    </source>
</evidence>
<dbReference type="PANTHER" id="PTHR23232:SF158">
    <property type="entry name" value="KRAB DOMAIN-CONTAINING PROTEIN 5"/>
    <property type="match status" value="1"/>
</dbReference>
<feature type="region of interest" description="Disordered" evidence="1">
    <location>
        <begin position="42"/>
        <end position="69"/>
    </location>
</feature>
<dbReference type="PROSITE" id="PS50805">
    <property type="entry name" value="KRAB"/>
    <property type="match status" value="1"/>
</dbReference>
<dbReference type="SUPFAM" id="SSF109640">
    <property type="entry name" value="KRAB domain (Kruppel-associated box)"/>
    <property type="match status" value="1"/>
</dbReference>
<dbReference type="SMART" id="SM00349">
    <property type="entry name" value="KRAB"/>
    <property type="match status" value="1"/>
</dbReference>
<dbReference type="GO" id="GO:0006355">
    <property type="term" value="P:regulation of DNA-templated transcription"/>
    <property type="evidence" value="ECO:0007669"/>
    <property type="project" value="InterPro"/>
</dbReference>
<evidence type="ECO:0000259" key="2">
    <source>
        <dbReference type="PROSITE" id="PS50805"/>
    </source>
</evidence>
<keyword evidence="4" id="KW-1185">Reference proteome</keyword>
<dbReference type="Pfam" id="PF01352">
    <property type="entry name" value="KRAB"/>
    <property type="match status" value="1"/>
</dbReference>
<protein>
    <recommendedName>
        <fullName evidence="2">KRAB domain-containing protein</fullName>
    </recommendedName>
</protein>
<organism evidence="3 4">
    <name type="scientific">Myodes glareolus</name>
    <name type="common">Bank vole</name>
    <name type="synonym">Clethrionomys glareolus</name>
    <dbReference type="NCBI Taxonomy" id="447135"/>
    <lineage>
        <taxon>Eukaryota</taxon>
        <taxon>Metazoa</taxon>
        <taxon>Chordata</taxon>
        <taxon>Craniata</taxon>
        <taxon>Vertebrata</taxon>
        <taxon>Euteleostomi</taxon>
        <taxon>Mammalia</taxon>
        <taxon>Eutheria</taxon>
        <taxon>Euarchontoglires</taxon>
        <taxon>Glires</taxon>
        <taxon>Rodentia</taxon>
        <taxon>Myomorpha</taxon>
        <taxon>Muroidea</taxon>
        <taxon>Cricetidae</taxon>
        <taxon>Arvicolinae</taxon>
        <taxon>Myodes</taxon>
    </lineage>
</organism>
<dbReference type="Proteomes" id="UP001488838">
    <property type="component" value="Unassembled WGS sequence"/>
</dbReference>
<evidence type="ECO:0000313" key="4">
    <source>
        <dbReference type="Proteomes" id="UP001488838"/>
    </source>
</evidence>
<name>A0AAW0I497_MYOGA</name>
<dbReference type="InterPro" id="IPR050169">
    <property type="entry name" value="Krueppel_C2H2_ZnF"/>
</dbReference>
<proteinExistence type="predicted"/>
<dbReference type="InterPro" id="IPR001909">
    <property type="entry name" value="KRAB"/>
</dbReference>
<comment type="caution">
    <text evidence="3">The sequence shown here is derived from an EMBL/GenBank/DDBJ whole genome shotgun (WGS) entry which is preliminary data.</text>
</comment>
<feature type="domain" description="KRAB" evidence="2">
    <location>
        <begin position="101"/>
        <end position="173"/>
    </location>
</feature>
<dbReference type="AlphaFoldDB" id="A0AAW0I497"/>
<sequence>MGNPVVQTWVRRSRRVSRGREYSPEPQWRRWAAWESQQRSGGNRSRVALEPPRSEALRGCDPGGKAQRGASSFSAVQKEVGYEVLKWDDLVKLYFVFQGPLTFRDVTVDFSQEEWECLDSAQRALYIDVMLENYSSLLFVENYCICDPVCQHVKTAKESSLCNELDNVLQDPSTCALYRTSETTENFNNYTCNNNRDASVDSSNTNRHESMQTGEKTCNSKVCEKSLNLYPNNTQYQRLYTARSEHRQGEYDDCYDSTYRLLQQKFPIGETPHQCGKCGKYFSAASSL</sequence>